<name>M2QEK8_CERS8</name>
<dbReference type="Proteomes" id="UP000016930">
    <property type="component" value="Unassembled WGS sequence"/>
</dbReference>
<reference evidence="2 3" key="1">
    <citation type="journal article" date="2012" name="Proc. Natl. Acad. Sci. U.S.A.">
        <title>Comparative genomics of Ceriporiopsis subvermispora and Phanerochaete chrysosporium provide insight into selective ligninolysis.</title>
        <authorList>
            <person name="Fernandez-Fueyo E."/>
            <person name="Ruiz-Duenas F.J."/>
            <person name="Ferreira P."/>
            <person name="Floudas D."/>
            <person name="Hibbett D.S."/>
            <person name="Canessa P."/>
            <person name="Larrondo L.F."/>
            <person name="James T.Y."/>
            <person name="Seelenfreund D."/>
            <person name="Lobos S."/>
            <person name="Polanco R."/>
            <person name="Tello M."/>
            <person name="Honda Y."/>
            <person name="Watanabe T."/>
            <person name="Watanabe T."/>
            <person name="Ryu J.S."/>
            <person name="Kubicek C.P."/>
            <person name="Schmoll M."/>
            <person name="Gaskell J."/>
            <person name="Hammel K.E."/>
            <person name="St John F.J."/>
            <person name="Vanden Wymelenberg A."/>
            <person name="Sabat G."/>
            <person name="Splinter BonDurant S."/>
            <person name="Syed K."/>
            <person name="Yadav J.S."/>
            <person name="Doddapaneni H."/>
            <person name="Subramanian V."/>
            <person name="Lavin J.L."/>
            <person name="Oguiza J.A."/>
            <person name="Perez G."/>
            <person name="Pisabarro A.G."/>
            <person name="Ramirez L."/>
            <person name="Santoyo F."/>
            <person name="Master E."/>
            <person name="Coutinho P.M."/>
            <person name="Henrissat B."/>
            <person name="Lombard V."/>
            <person name="Magnuson J.K."/>
            <person name="Kuees U."/>
            <person name="Hori C."/>
            <person name="Igarashi K."/>
            <person name="Samejima M."/>
            <person name="Held B.W."/>
            <person name="Barry K.W."/>
            <person name="LaButti K.M."/>
            <person name="Lapidus A."/>
            <person name="Lindquist E.A."/>
            <person name="Lucas S.M."/>
            <person name="Riley R."/>
            <person name="Salamov A.A."/>
            <person name="Hoffmeister D."/>
            <person name="Schwenk D."/>
            <person name="Hadar Y."/>
            <person name="Yarden O."/>
            <person name="de Vries R.P."/>
            <person name="Wiebenga A."/>
            <person name="Stenlid J."/>
            <person name="Eastwood D."/>
            <person name="Grigoriev I.V."/>
            <person name="Berka R.M."/>
            <person name="Blanchette R.A."/>
            <person name="Kersten P."/>
            <person name="Martinez A.T."/>
            <person name="Vicuna R."/>
            <person name="Cullen D."/>
        </authorList>
    </citation>
    <scope>NUCLEOTIDE SEQUENCE [LARGE SCALE GENOMIC DNA]</scope>
    <source>
        <strain evidence="2 3">B</strain>
    </source>
</reference>
<evidence type="ECO:0000313" key="2">
    <source>
        <dbReference type="EMBL" id="EMD30425.1"/>
    </source>
</evidence>
<dbReference type="HOGENOM" id="CLU_1019416_0_0_1"/>
<feature type="region of interest" description="Disordered" evidence="1">
    <location>
        <begin position="73"/>
        <end position="140"/>
    </location>
</feature>
<feature type="compositionally biased region" description="Polar residues" evidence="1">
    <location>
        <begin position="157"/>
        <end position="168"/>
    </location>
</feature>
<evidence type="ECO:0000256" key="1">
    <source>
        <dbReference type="SAM" id="MobiDB-lite"/>
    </source>
</evidence>
<feature type="compositionally biased region" description="Polar residues" evidence="1">
    <location>
        <begin position="239"/>
        <end position="253"/>
    </location>
</feature>
<protein>
    <submittedName>
        <fullName evidence="2">Uncharacterized protein</fullName>
    </submittedName>
</protein>
<dbReference type="AlphaFoldDB" id="M2QEK8"/>
<keyword evidence="3" id="KW-1185">Reference proteome</keyword>
<proteinExistence type="predicted"/>
<sequence>MPYDTVTRPASLASSSASFALRPIAPFSRQIPFAAPSLTHIPSHTSRPTPALNLCQCTPHSDLTFPNRAAAARPALPPACTRARPRLREEQATSPSAKNTTPTSSRASFPTRPRASLREAVTCPARSRRPSARTYIRPQRHALGTGVIERLTLPDVSSVSGTNAQRPSTPGHPRLAPHLAPRLMHDARCPAACASDPGSPSRRCAHAQGPERGTSSRVPGPVSHLDRPCDDDASRPLDGSSSRGTRPIQSTQREAGHSVPRTPAVGTQLARAG</sequence>
<accession>M2QEK8</accession>
<feature type="compositionally biased region" description="Basic and acidic residues" evidence="1">
    <location>
        <begin position="224"/>
        <end position="235"/>
    </location>
</feature>
<gene>
    <name evidence="2" type="ORF">CERSUDRAFT_101395</name>
</gene>
<feature type="region of interest" description="Disordered" evidence="1">
    <location>
        <begin position="157"/>
        <end position="177"/>
    </location>
</feature>
<organism evidence="2 3">
    <name type="scientific">Ceriporiopsis subvermispora (strain B)</name>
    <name type="common">White-rot fungus</name>
    <name type="synonym">Gelatoporia subvermispora</name>
    <dbReference type="NCBI Taxonomy" id="914234"/>
    <lineage>
        <taxon>Eukaryota</taxon>
        <taxon>Fungi</taxon>
        <taxon>Dikarya</taxon>
        <taxon>Basidiomycota</taxon>
        <taxon>Agaricomycotina</taxon>
        <taxon>Agaricomycetes</taxon>
        <taxon>Polyporales</taxon>
        <taxon>Gelatoporiaceae</taxon>
        <taxon>Gelatoporia</taxon>
    </lineage>
</organism>
<feature type="compositionally biased region" description="Low complexity" evidence="1">
    <location>
        <begin position="73"/>
        <end position="82"/>
    </location>
</feature>
<evidence type="ECO:0000313" key="3">
    <source>
        <dbReference type="Proteomes" id="UP000016930"/>
    </source>
</evidence>
<feature type="compositionally biased region" description="Polar residues" evidence="1">
    <location>
        <begin position="92"/>
        <end position="108"/>
    </location>
</feature>
<dbReference type="EMBL" id="KB446168">
    <property type="protein sequence ID" value="EMD30425.1"/>
    <property type="molecule type" value="Genomic_DNA"/>
</dbReference>
<feature type="region of interest" description="Disordered" evidence="1">
    <location>
        <begin position="192"/>
        <end position="273"/>
    </location>
</feature>